<name>A0ABY6CU58_9BACT</name>
<reference evidence="2" key="1">
    <citation type="submission" date="2022-09" db="EMBL/GenBank/DDBJ databases">
        <title>Comparative genomics and taxonomic characterization of three novel marine species of genus Reichenbachiella exhibiting antioxidant and polysaccharide degradation activities.</title>
        <authorList>
            <person name="Muhammad N."/>
            <person name="Lee Y.-J."/>
            <person name="Ko J."/>
            <person name="Kim S.-G."/>
        </authorList>
    </citation>
    <scope>NUCLEOTIDE SEQUENCE</scope>
    <source>
        <strain evidence="2">BKB1-1</strain>
    </source>
</reference>
<feature type="chain" id="PRO_5045071634" description="Tetratricopeptide repeat-containing protein" evidence="1">
    <location>
        <begin position="25"/>
        <end position="132"/>
    </location>
</feature>
<proteinExistence type="predicted"/>
<evidence type="ECO:0008006" key="4">
    <source>
        <dbReference type="Google" id="ProtNLM"/>
    </source>
</evidence>
<evidence type="ECO:0000256" key="1">
    <source>
        <dbReference type="SAM" id="SignalP"/>
    </source>
</evidence>
<dbReference type="EMBL" id="CP106679">
    <property type="protein sequence ID" value="UXP34062.1"/>
    <property type="molecule type" value="Genomic_DNA"/>
</dbReference>
<keyword evidence="1" id="KW-0732">Signal</keyword>
<keyword evidence="3" id="KW-1185">Reference proteome</keyword>
<dbReference type="Proteomes" id="UP001065174">
    <property type="component" value="Chromosome"/>
</dbReference>
<evidence type="ECO:0000313" key="3">
    <source>
        <dbReference type="Proteomes" id="UP001065174"/>
    </source>
</evidence>
<dbReference type="RefSeq" id="WP_262311488.1">
    <property type="nucleotide sequence ID" value="NZ_CP106679.1"/>
</dbReference>
<evidence type="ECO:0000313" key="2">
    <source>
        <dbReference type="EMBL" id="UXP34062.1"/>
    </source>
</evidence>
<accession>A0ABY6CU58</accession>
<organism evidence="2 3">
    <name type="scientific">Reichenbachiella agarivorans</name>
    <dbReference type="NCBI Taxonomy" id="2979464"/>
    <lineage>
        <taxon>Bacteria</taxon>
        <taxon>Pseudomonadati</taxon>
        <taxon>Bacteroidota</taxon>
        <taxon>Cytophagia</taxon>
        <taxon>Cytophagales</taxon>
        <taxon>Reichenbachiellaceae</taxon>
        <taxon>Reichenbachiella</taxon>
    </lineage>
</organism>
<feature type="signal peptide" evidence="1">
    <location>
        <begin position="1"/>
        <end position="24"/>
    </location>
</feature>
<gene>
    <name evidence="2" type="ORF">N6H18_08910</name>
</gene>
<protein>
    <recommendedName>
        <fullName evidence="4">Tetratricopeptide repeat-containing protein</fullName>
    </recommendedName>
</protein>
<sequence length="132" mass="14577">MKNLIKSTTLVLAAVLMISTSIFANGAKEKAVEKATETVQSAAPDDWKTLAVQADYLIRKNAGLSSAKQWLDKSLNIKEDSYNLEIMGDYYVKCNLPKEAVVYYIKSMEALKANDASVDTSHIQDKIVLAMN</sequence>